<keyword evidence="2" id="KW-1185">Reference proteome</keyword>
<sequence>MSENKFNYVEQFVPQLEQKYAQELVSTDLTSKGITFIGTNTVRIPRVKVGGYGEHSRNGGFNRKNISNDWEVKKLTHDRDVEFFVDTMDVDETNQVVSAANITNTFEEEHAIPELDAYNFSKIFSEYTTTFSKTADTTALTAQNVLAEFDKFMEEMDDAGVPQSGRILYVTAAVHTLLKNAEAVSRTIVVNGSNDNQINRSVRSLDEVTIKTVPSDRFKTVYDFTDGYKPASAAKQINMILVHPSAVISLVKHSYINLWTPGSHTQGDGYLYQNRRYNDLFLIENKLDGVKINVQA</sequence>
<protein>
    <submittedName>
        <fullName evidence="1">Capsid protein</fullName>
    </submittedName>
</protein>
<dbReference type="EMBL" id="CP027226">
    <property type="protein sequence ID" value="AVM42828.1"/>
    <property type="molecule type" value="Genomic_DNA"/>
</dbReference>
<evidence type="ECO:0000313" key="1">
    <source>
        <dbReference type="EMBL" id="AVM42828.1"/>
    </source>
</evidence>
<dbReference type="OrthoDB" id="9770443at2"/>
<evidence type="ECO:0000313" key="2">
    <source>
        <dbReference type="Proteomes" id="UP000237947"/>
    </source>
</evidence>
<dbReference type="RefSeq" id="WP_106012778.1">
    <property type="nucleotide sequence ID" value="NZ_CP027226.1"/>
</dbReference>
<proteinExistence type="predicted"/>
<dbReference type="AlphaFoldDB" id="A0A2S0KP94"/>
<dbReference type="KEGG" id="fsa:C5Q98_06205"/>
<gene>
    <name evidence="1" type="ORF">C5Q98_06205</name>
</gene>
<reference evidence="2" key="1">
    <citation type="submission" date="2018-02" db="EMBL/GenBank/DDBJ databases">
        <authorList>
            <person name="Holder M.E."/>
            <person name="Ajami N.J."/>
            <person name="Petrosino J.F."/>
        </authorList>
    </citation>
    <scope>NUCLEOTIDE SEQUENCE [LARGE SCALE GENOMIC DNA]</scope>
    <source>
        <strain evidence="2">CCUG 47711</strain>
    </source>
</reference>
<organism evidence="1 2">
    <name type="scientific">Fastidiosipila sanguinis</name>
    <dbReference type="NCBI Taxonomy" id="236753"/>
    <lineage>
        <taxon>Bacteria</taxon>
        <taxon>Bacillati</taxon>
        <taxon>Bacillota</taxon>
        <taxon>Clostridia</taxon>
        <taxon>Eubacteriales</taxon>
        <taxon>Oscillospiraceae</taxon>
        <taxon>Fastidiosipila</taxon>
    </lineage>
</organism>
<accession>A0A2S0KP94</accession>
<dbReference type="Proteomes" id="UP000237947">
    <property type="component" value="Chromosome"/>
</dbReference>
<name>A0A2S0KP94_9FIRM</name>